<feature type="region of interest" description="Disordered" evidence="1">
    <location>
        <begin position="1"/>
        <end position="21"/>
    </location>
</feature>
<dbReference type="EMBL" id="BMTF01000018">
    <property type="protein sequence ID" value="GGV91053.1"/>
    <property type="molecule type" value="Genomic_DNA"/>
</dbReference>
<evidence type="ECO:0000313" key="2">
    <source>
        <dbReference type="EMBL" id="GGV91053.1"/>
    </source>
</evidence>
<name>A0ABQ2W3B8_9ACTN</name>
<evidence type="ECO:0000313" key="3">
    <source>
        <dbReference type="Proteomes" id="UP000660675"/>
    </source>
</evidence>
<comment type="caution">
    <text evidence="2">The sequence shown here is derived from an EMBL/GenBank/DDBJ whole genome shotgun (WGS) entry which is preliminary data.</text>
</comment>
<proteinExistence type="predicted"/>
<accession>A0ABQ2W3B8</accession>
<evidence type="ECO:0000256" key="1">
    <source>
        <dbReference type="SAM" id="MobiDB-lite"/>
    </source>
</evidence>
<feature type="compositionally biased region" description="Basic and acidic residues" evidence="1">
    <location>
        <begin position="1"/>
        <end position="13"/>
    </location>
</feature>
<protein>
    <submittedName>
        <fullName evidence="2">Uncharacterized protein</fullName>
    </submittedName>
</protein>
<sequence length="80" mass="7781">MEFRRHAGTRFDGDDPGPALVEEASGDARAVADIDGAGAPEGAAGQFLDGIEECGRVAGAGRGVLGGRAVEGEGAGRGGG</sequence>
<organism evidence="2 3">
    <name type="scientific">Streptomyces gelaticus</name>
    <dbReference type="NCBI Taxonomy" id="285446"/>
    <lineage>
        <taxon>Bacteria</taxon>
        <taxon>Bacillati</taxon>
        <taxon>Actinomycetota</taxon>
        <taxon>Actinomycetes</taxon>
        <taxon>Kitasatosporales</taxon>
        <taxon>Streptomycetaceae</taxon>
        <taxon>Streptomyces</taxon>
    </lineage>
</organism>
<keyword evidence="3" id="KW-1185">Reference proteome</keyword>
<reference evidence="3" key="1">
    <citation type="journal article" date="2019" name="Int. J. Syst. Evol. Microbiol.">
        <title>The Global Catalogue of Microorganisms (GCM) 10K type strain sequencing project: providing services to taxonomists for standard genome sequencing and annotation.</title>
        <authorList>
            <consortium name="The Broad Institute Genomics Platform"/>
            <consortium name="The Broad Institute Genome Sequencing Center for Infectious Disease"/>
            <person name="Wu L."/>
            <person name="Ma J."/>
        </authorList>
    </citation>
    <scope>NUCLEOTIDE SEQUENCE [LARGE SCALE GENOMIC DNA]</scope>
    <source>
        <strain evidence="3">JCM 4376</strain>
    </source>
</reference>
<dbReference type="Proteomes" id="UP000660675">
    <property type="component" value="Unassembled WGS sequence"/>
</dbReference>
<gene>
    <name evidence="2" type="ORF">GCM10015535_48370</name>
</gene>